<name>A0ABR1KB80_9PEZI</name>
<gene>
    <name evidence="2" type="ORF">IWZ03DRAFT_363617</name>
</gene>
<feature type="coiled-coil region" evidence="1">
    <location>
        <begin position="166"/>
        <end position="221"/>
    </location>
</feature>
<evidence type="ECO:0000313" key="2">
    <source>
        <dbReference type="EMBL" id="KAK7510101.1"/>
    </source>
</evidence>
<sequence>MTAKSDLHHLRRKSIRSYAAPRPQLFAFPLSGLIVEIILRPRCLSCSLIEPLPTFQPTSNSERAGASRRRAQQAQRAIEEQKAAEKATQDLQIQRTRTNIAERHETNLIKVSTKREYELLRENDRLPRERNERNHQVQYLNDSGARLQQDQEDLRKAAEARIDSGNRNAASEIRTLKRREEELRRQNPRVRQERNESICTVKSLNDSQAKLERENDCLRQKTAIWHDVEDQVRIGKLEDEISKLQNFRHSGQRCGIHDMEHYASGMQEQINGLRGLVNNLQKENEACKVELAAAQRCQTELIAAAKLLVGAIRPDVAVLLDTSRSWSSVSGERFLVPLGVEALPERASARQVGLLRNQRVFPTLRAGLRKRLFS</sequence>
<accession>A0ABR1KB80</accession>
<feature type="coiled-coil region" evidence="1">
    <location>
        <begin position="263"/>
        <end position="297"/>
    </location>
</feature>
<dbReference type="Proteomes" id="UP001363622">
    <property type="component" value="Unassembled WGS sequence"/>
</dbReference>
<reference evidence="2 3" key="1">
    <citation type="submission" date="2024-04" db="EMBL/GenBank/DDBJ databases">
        <title>Phyllosticta paracitricarpa is synonymous to the EU quarantine fungus P. citricarpa based on phylogenomic analyses.</title>
        <authorList>
            <consortium name="Lawrence Berkeley National Laboratory"/>
            <person name="Van Ingen-Buijs V.A."/>
            <person name="Van Westerhoven A.C."/>
            <person name="Haridas S."/>
            <person name="Skiadas P."/>
            <person name="Martin F."/>
            <person name="Groenewald J.Z."/>
            <person name="Crous P.W."/>
            <person name="Seidl M.F."/>
        </authorList>
    </citation>
    <scope>NUCLEOTIDE SEQUENCE [LARGE SCALE GENOMIC DNA]</scope>
    <source>
        <strain evidence="2 3">CBS 123371</strain>
    </source>
</reference>
<evidence type="ECO:0000256" key="1">
    <source>
        <dbReference type="SAM" id="Coils"/>
    </source>
</evidence>
<evidence type="ECO:0000313" key="3">
    <source>
        <dbReference type="Proteomes" id="UP001363622"/>
    </source>
</evidence>
<comment type="caution">
    <text evidence="2">The sequence shown here is derived from an EMBL/GenBank/DDBJ whole genome shotgun (WGS) entry which is preliminary data.</text>
</comment>
<protein>
    <submittedName>
        <fullName evidence="2">Uncharacterized protein</fullName>
    </submittedName>
</protein>
<dbReference type="EMBL" id="JBBPHU010000015">
    <property type="protein sequence ID" value="KAK7510101.1"/>
    <property type="molecule type" value="Genomic_DNA"/>
</dbReference>
<keyword evidence="3" id="KW-1185">Reference proteome</keyword>
<organism evidence="2 3">
    <name type="scientific">Phyllosticta citriasiana</name>
    <dbReference type="NCBI Taxonomy" id="595635"/>
    <lineage>
        <taxon>Eukaryota</taxon>
        <taxon>Fungi</taxon>
        <taxon>Dikarya</taxon>
        <taxon>Ascomycota</taxon>
        <taxon>Pezizomycotina</taxon>
        <taxon>Dothideomycetes</taxon>
        <taxon>Dothideomycetes incertae sedis</taxon>
        <taxon>Botryosphaeriales</taxon>
        <taxon>Phyllostictaceae</taxon>
        <taxon>Phyllosticta</taxon>
    </lineage>
</organism>
<proteinExistence type="predicted"/>
<keyword evidence="1" id="KW-0175">Coiled coil</keyword>